<dbReference type="Pfam" id="PF16494">
    <property type="entry name" value="Na_Ca_ex_C"/>
    <property type="match status" value="1"/>
</dbReference>
<dbReference type="GO" id="GO:0042383">
    <property type="term" value="C:sarcolemma"/>
    <property type="evidence" value="ECO:0007669"/>
    <property type="project" value="TreeGrafter"/>
</dbReference>
<sequence length="126" mass="14284">MAREEILEKGPKSRAFYRLQATKKLTGGGNLLKKKLEKPEPEKEESKETIRDDVCRIYFNPAHYTVMESVGQFAVTIVRSGDISALCVLTLRQKMAQRKPDLTTNHWQGLLSSVRRSSTASLHNSH</sequence>
<evidence type="ECO:0000313" key="3">
    <source>
        <dbReference type="EMBL" id="GIY66682.1"/>
    </source>
</evidence>
<dbReference type="GO" id="GO:0098794">
    <property type="term" value="C:postsynapse"/>
    <property type="evidence" value="ECO:0007669"/>
    <property type="project" value="TreeGrafter"/>
</dbReference>
<name>A0AAV4V8S6_CAEEX</name>
<comment type="caution">
    <text evidence="3">The sequence shown here is derived from an EMBL/GenBank/DDBJ whole genome shotgun (WGS) entry which is preliminary data.</text>
</comment>
<proteinExistence type="predicted"/>
<dbReference type="AlphaFoldDB" id="A0AAV4V8S6"/>
<accession>A0AAV4V8S6</accession>
<dbReference type="PANTHER" id="PTHR11878:SF65">
    <property type="entry name" value="NA_CA-EXCHANGE PROTEIN, ISOFORM G"/>
    <property type="match status" value="1"/>
</dbReference>
<dbReference type="GO" id="GO:0005432">
    <property type="term" value="F:calcium:sodium antiporter activity"/>
    <property type="evidence" value="ECO:0007669"/>
    <property type="project" value="TreeGrafter"/>
</dbReference>
<dbReference type="InterPro" id="IPR051171">
    <property type="entry name" value="CaCA"/>
</dbReference>
<dbReference type="Proteomes" id="UP001054945">
    <property type="component" value="Unassembled WGS sequence"/>
</dbReference>
<evidence type="ECO:0000256" key="1">
    <source>
        <dbReference type="ARBA" id="ARBA00023065"/>
    </source>
</evidence>
<feature type="domain" description="Sodium/calcium exchanger" evidence="2">
    <location>
        <begin position="1"/>
        <end position="38"/>
    </location>
</feature>
<keyword evidence="4" id="KW-1185">Reference proteome</keyword>
<gene>
    <name evidence="3" type="primary">SLC8A3_0</name>
    <name evidence="3" type="ORF">CEXT_654701</name>
</gene>
<reference evidence="3 4" key="1">
    <citation type="submission" date="2021-06" db="EMBL/GenBank/DDBJ databases">
        <title>Caerostris extrusa draft genome.</title>
        <authorList>
            <person name="Kono N."/>
            <person name="Arakawa K."/>
        </authorList>
    </citation>
    <scope>NUCLEOTIDE SEQUENCE [LARGE SCALE GENOMIC DNA]</scope>
</reference>
<evidence type="ECO:0000313" key="4">
    <source>
        <dbReference type="Proteomes" id="UP001054945"/>
    </source>
</evidence>
<protein>
    <recommendedName>
        <fullName evidence="2">Sodium/calcium exchanger domain-containing protein</fullName>
    </recommendedName>
</protein>
<dbReference type="InterPro" id="IPR032452">
    <property type="entry name" value="Na_Ca_Ex_C-exten"/>
</dbReference>
<dbReference type="EMBL" id="BPLR01014143">
    <property type="protein sequence ID" value="GIY66682.1"/>
    <property type="molecule type" value="Genomic_DNA"/>
</dbReference>
<dbReference type="GO" id="GO:0030424">
    <property type="term" value="C:axon"/>
    <property type="evidence" value="ECO:0007669"/>
    <property type="project" value="TreeGrafter"/>
</dbReference>
<dbReference type="PANTHER" id="PTHR11878">
    <property type="entry name" value="SODIUM/CALCIUM EXCHANGER"/>
    <property type="match status" value="1"/>
</dbReference>
<keyword evidence="1" id="KW-0813">Transport</keyword>
<evidence type="ECO:0000259" key="2">
    <source>
        <dbReference type="Pfam" id="PF16494"/>
    </source>
</evidence>
<organism evidence="3 4">
    <name type="scientific">Caerostris extrusa</name>
    <name type="common">Bark spider</name>
    <name type="synonym">Caerostris bankana</name>
    <dbReference type="NCBI Taxonomy" id="172846"/>
    <lineage>
        <taxon>Eukaryota</taxon>
        <taxon>Metazoa</taxon>
        <taxon>Ecdysozoa</taxon>
        <taxon>Arthropoda</taxon>
        <taxon>Chelicerata</taxon>
        <taxon>Arachnida</taxon>
        <taxon>Araneae</taxon>
        <taxon>Araneomorphae</taxon>
        <taxon>Entelegynae</taxon>
        <taxon>Araneoidea</taxon>
        <taxon>Araneidae</taxon>
        <taxon>Caerostris</taxon>
    </lineage>
</organism>
<dbReference type="GO" id="GO:0098703">
    <property type="term" value="P:calcium ion import across plasma membrane"/>
    <property type="evidence" value="ECO:0007669"/>
    <property type="project" value="TreeGrafter"/>
</dbReference>
<keyword evidence="1" id="KW-0406">Ion transport</keyword>